<proteinExistence type="predicted"/>
<dbReference type="EMBL" id="OU895877">
    <property type="protein sequence ID" value="CAG9797472.1"/>
    <property type="molecule type" value="Genomic_DNA"/>
</dbReference>
<sequence>MEFMVKYDIFKVNTCISSSVANLQLEMEAFQHVRDQLQSLIKLSHQSSKLKLYTNHQLTFQTRICSKMKINRLN</sequence>
<dbReference type="Proteomes" id="UP001153620">
    <property type="component" value="Chromosome 1"/>
</dbReference>
<reference evidence="1" key="1">
    <citation type="submission" date="2022-01" db="EMBL/GenBank/DDBJ databases">
        <authorList>
            <person name="King R."/>
        </authorList>
    </citation>
    <scope>NUCLEOTIDE SEQUENCE</scope>
</reference>
<keyword evidence="2" id="KW-1185">Reference proteome</keyword>
<protein>
    <submittedName>
        <fullName evidence="1">Uncharacterized protein</fullName>
    </submittedName>
</protein>
<reference evidence="1" key="2">
    <citation type="submission" date="2022-10" db="EMBL/GenBank/DDBJ databases">
        <authorList>
            <consortium name="ENA_rothamsted_submissions"/>
            <consortium name="culmorum"/>
            <person name="King R."/>
        </authorList>
    </citation>
    <scope>NUCLEOTIDE SEQUENCE</scope>
</reference>
<gene>
    <name evidence="1" type="ORF">CHIRRI_LOCUS470</name>
</gene>
<organism evidence="1 2">
    <name type="scientific">Chironomus riparius</name>
    <dbReference type="NCBI Taxonomy" id="315576"/>
    <lineage>
        <taxon>Eukaryota</taxon>
        <taxon>Metazoa</taxon>
        <taxon>Ecdysozoa</taxon>
        <taxon>Arthropoda</taxon>
        <taxon>Hexapoda</taxon>
        <taxon>Insecta</taxon>
        <taxon>Pterygota</taxon>
        <taxon>Neoptera</taxon>
        <taxon>Endopterygota</taxon>
        <taxon>Diptera</taxon>
        <taxon>Nematocera</taxon>
        <taxon>Chironomoidea</taxon>
        <taxon>Chironomidae</taxon>
        <taxon>Chironominae</taxon>
        <taxon>Chironomus</taxon>
    </lineage>
</organism>
<dbReference type="AlphaFoldDB" id="A0A9N9WL09"/>
<evidence type="ECO:0000313" key="1">
    <source>
        <dbReference type="EMBL" id="CAG9797472.1"/>
    </source>
</evidence>
<evidence type="ECO:0000313" key="2">
    <source>
        <dbReference type="Proteomes" id="UP001153620"/>
    </source>
</evidence>
<accession>A0A9N9WL09</accession>
<name>A0A9N9WL09_9DIPT</name>